<accession>A0A3T0E5Q0</accession>
<evidence type="ECO:0000256" key="1">
    <source>
        <dbReference type="ARBA" id="ARBA00012417"/>
    </source>
</evidence>
<keyword evidence="2" id="KW-0808">Transferase</keyword>
<comment type="catalytic activity">
    <reaction evidence="7">
        <text>DNA(n) + a 2'-deoxyribonucleoside 5'-triphosphate = DNA(n+1) + diphosphate</text>
        <dbReference type="Rhea" id="RHEA:22508"/>
        <dbReference type="Rhea" id="RHEA-COMP:17339"/>
        <dbReference type="Rhea" id="RHEA-COMP:17340"/>
        <dbReference type="ChEBI" id="CHEBI:33019"/>
        <dbReference type="ChEBI" id="CHEBI:61560"/>
        <dbReference type="ChEBI" id="CHEBI:173112"/>
        <dbReference type="EC" id="2.7.7.7"/>
    </reaction>
</comment>
<dbReference type="GO" id="GO:0006261">
    <property type="term" value="P:DNA-templated DNA replication"/>
    <property type="evidence" value="ECO:0007669"/>
    <property type="project" value="TreeGrafter"/>
</dbReference>
<dbReference type="Gene3D" id="1.10.8.60">
    <property type="match status" value="1"/>
</dbReference>
<sequence>MVKPSGGSVDRLLKSPPLDMRVFLIFGPDSGLVRERAQALALAITGDVDDPFNVTRLSDEDIKADAAALADAMAAMSLMGGERLVRVRLSADNASVARWISDFEAGDMAAEGRLIVEAGNLTKASKLRKAAEDGKKSAAIACYEDNARDLVALAEESFRAAGLSLSSDARQTLAGILEGNRELARSEIEKLLLYKGFDGGDITLEDLAAISTESADAALDKIVDAALCGELGEADLQYQRALESGTSPVAIVRALQRKIDQIERYHQLGGDQAALARSGAPRFGPPAQRFQAAARAWSRQRIARARDIAFETERAIKRSGSPAEALAGETLLRLARAASPARSR</sequence>
<dbReference type="AlphaFoldDB" id="A0A3T0E5Q0"/>
<dbReference type="SUPFAM" id="SSF48019">
    <property type="entry name" value="post-AAA+ oligomerization domain-like"/>
    <property type="match status" value="1"/>
</dbReference>
<dbReference type="KEGG" id="gak:X907_0082"/>
<keyword evidence="9" id="KW-1185">Reference proteome</keyword>
<dbReference type="GO" id="GO:0009360">
    <property type="term" value="C:DNA polymerase III complex"/>
    <property type="evidence" value="ECO:0007669"/>
    <property type="project" value="TreeGrafter"/>
</dbReference>
<dbReference type="Proteomes" id="UP000286954">
    <property type="component" value="Chromosome"/>
</dbReference>
<organism evidence="8 9">
    <name type="scientific">Glycocaulis alkaliphilus</name>
    <dbReference type="NCBI Taxonomy" id="1434191"/>
    <lineage>
        <taxon>Bacteria</taxon>
        <taxon>Pseudomonadati</taxon>
        <taxon>Pseudomonadota</taxon>
        <taxon>Alphaproteobacteria</taxon>
        <taxon>Maricaulales</taxon>
        <taxon>Maricaulaceae</taxon>
        <taxon>Glycocaulis</taxon>
    </lineage>
</organism>
<evidence type="ECO:0000313" key="8">
    <source>
        <dbReference type="EMBL" id="AZU02632.1"/>
    </source>
</evidence>
<evidence type="ECO:0000256" key="5">
    <source>
        <dbReference type="ARBA" id="ARBA00022932"/>
    </source>
</evidence>
<keyword evidence="4" id="KW-0235">DNA replication</keyword>
<dbReference type="GO" id="GO:0003677">
    <property type="term" value="F:DNA binding"/>
    <property type="evidence" value="ECO:0007669"/>
    <property type="project" value="InterPro"/>
</dbReference>
<evidence type="ECO:0000256" key="7">
    <source>
        <dbReference type="ARBA" id="ARBA00049244"/>
    </source>
</evidence>
<proteinExistence type="inferred from homology"/>
<reference evidence="8 9" key="1">
    <citation type="submission" date="2016-12" db="EMBL/GenBank/DDBJ databases">
        <title>The genome of dimorphic prosthecate Glycocaulis alkaliphilus 6b-8t, isolated from crude oil dictates its adaptability in petroleum environments.</title>
        <authorList>
            <person name="Wu X.-L."/>
            <person name="Geng S."/>
        </authorList>
    </citation>
    <scope>NUCLEOTIDE SEQUENCE [LARGE SCALE GENOMIC DNA]</scope>
    <source>
        <strain evidence="8 9">6B-8</strain>
    </source>
</reference>
<keyword evidence="5" id="KW-0239">DNA-directed DNA polymerase</keyword>
<evidence type="ECO:0000256" key="4">
    <source>
        <dbReference type="ARBA" id="ARBA00022705"/>
    </source>
</evidence>
<name>A0A3T0E5Q0_9PROT</name>
<evidence type="ECO:0000313" key="9">
    <source>
        <dbReference type="Proteomes" id="UP000286954"/>
    </source>
</evidence>
<dbReference type="Gene3D" id="3.40.50.300">
    <property type="entry name" value="P-loop containing nucleotide triphosphate hydrolases"/>
    <property type="match status" value="1"/>
</dbReference>
<dbReference type="SUPFAM" id="SSF52540">
    <property type="entry name" value="P-loop containing nucleoside triphosphate hydrolases"/>
    <property type="match status" value="1"/>
</dbReference>
<dbReference type="PANTHER" id="PTHR34388:SF1">
    <property type="entry name" value="DNA POLYMERASE III SUBUNIT DELTA"/>
    <property type="match status" value="1"/>
</dbReference>
<comment type="similarity">
    <text evidence="6">Belongs to the DNA polymerase HolA subunit family.</text>
</comment>
<dbReference type="EMBL" id="CP018911">
    <property type="protein sequence ID" value="AZU02632.1"/>
    <property type="molecule type" value="Genomic_DNA"/>
</dbReference>
<dbReference type="Gene3D" id="1.20.272.10">
    <property type="match status" value="1"/>
</dbReference>
<dbReference type="NCBIfam" id="TIGR01128">
    <property type="entry name" value="holA"/>
    <property type="match status" value="1"/>
</dbReference>
<keyword evidence="3" id="KW-0548">Nucleotidyltransferase</keyword>
<dbReference type="PANTHER" id="PTHR34388">
    <property type="entry name" value="DNA POLYMERASE III SUBUNIT DELTA"/>
    <property type="match status" value="1"/>
</dbReference>
<evidence type="ECO:0000256" key="2">
    <source>
        <dbReference type="ARBA" id="ARBA00022679"/>
    </source>
</evidence>
<dbReference type="InterPro" id="IPR027417">
    <property type="entry name" value="P-loop_NTPase"/>
</dbReference>
<evidence type="ECO:0000256" key="6">
    <source>
        <dbReference type="ARBA" id="ARBA00034754"/>
    </source>
</evidence>
<protein>
    <recommendedName>
        <fullName evidence="1">DNA-directed DNA polymerase</fullName>
        <ecNumber evidence="1">2.7.7.7</ecNumber>
    </recommendedName>
</protein>
<dbReference type="InterPro" id="IPR005790">
    <property type="entry name" value="DNA_polIII_delta"/>
</dbReference>
<dbReference type="EC" id="2.7.7.7" evidence="1"/>
<dbReference type="InterPro" id="IPR008921">
    <property type="entry name" value="DNA_pol3_clamp-load_cplx_C"/>
</dbReference>
<dbReference type="GO" id="GO:0003887">
    <property type="term" value="F:DNA-directed DNA polymerase activity"/>
    <property type="evidence" value="ECO:0007669"/>
    <property type="project" value="UniProtKB-KW"/>
</dbReference>
<evidence type="ECO:0000256" key="3">
    <source>
        <dbReference type="ARBA" id="ARBA00022695"/>
    </source>
</evidence>
<gene>
    <name evidence="8" type="ORF">X907_0082</name>
</gene>